<comment type="caution">
    <text evidence="2">The sequence shown here is derived from an EMBL/GenBank/DDBJ whole genome shotgun (WGS) entry which is preliminary data.</text>
</comment>
<dbReference type="GO" id="GO:0047372">
    <property type="term" value="F:monoacylglycerol lipase activity"/>
    <property type="evidence" value="ECO:0007669"/>
    <property type="project" value="TreeGrafter"/>
</dbReference>
<evidence type="ECO:0000313" key="3">
    <source>
        <dbReference type="Proteomes" id="UP000613840"/>
    </source>
</evidence>
<dbReference type="GO" id="GO:0046464">
    <property type="term" value="P:acylglycerol catabolic process"/>
    <property type="evidence" value="ECO:0007669"/>
    <property type="project" value="TreeGrafter"/>
</dbReference>
<dbReference type="GO" id="GO:0016020">
    <property type="term" value="C:membrane"/>
    <property type="evidence" value="ECO:0007669"/>
    <property type="project" value="TreeGrafter"/>
</dbReference>
<dbReference type="PANTHER" id="PTHR43798">
    <property type="entry name" value="MONOACYLGLYCEROL LIPASE"/>
    <property type="match status" value="1"/>
</dbReference>
<gene>
    <name evidence="2" type="ORF">GCM10011575_15380</name>
</gene>
<dbReference type="Pfam" id="PF00561">
    <property type="entry name" value="Abhydrolase_1"/>
    <property type="match status" value="1"/>
</dbReference>
<dbReference type="AlphaFoldDB" id="A0A917W1V1"/>
<protein>
    <submittedName>
        <fullName evidence="2">Hydrolase</fullName>
    </submittedName>
</protein>
<dbReference type="EMBL" id="BMMZ01000003">
    <property type="protein sequence ID" value="GGL57936.1"/>
    <property type="molecule type" value="Genomic_DNA"/>
</dbReference>
<sequence>MTDTDAGTTGTVPVRGVDLAYSRAGSGPVVIIAHGLTSSRASNAATGLLDLSPVIDAGYTLVSYDARGHGQSTGSTDPGDYHWSALADDLLAFAEAVAPGQQVALVGNSMGTATSIFAALKEPDRIGALVLTAPPTAWQTRIAQSDFYVRMADALERNDQEALEAMFADATEPEIFADMFAEPPAPDIRPELMATIMRGAAATDLPALDEIATITHETLLLPWAKDPGHPVSTAVALAETMINSRLRIAHTAAQVKAYGAWTAPFLTETFPV</sequence>
<proteinExistence type="predicted"/>
<name>A0A917W1V1_9ACTN</name>
<dbReference type="PANTHER" id="PTHR43798:SF5">
    <property type="entry name" value="MONOACYLGLYCEROL LIPASE ABHD6"/>
    <property type="match status" value="1"/>
</dbReference>
<dbReference type="RefSeq" id="WP_229669827.1">
    <property type="nucleotide sequence ID" value="NZ_BMMZ01000003.1"/>
</dbReference>
<dbReference type="InterPro" id="IPR029058">
    <property type="entry name" value="AB_hydrolase_fold"/>
</dbReference>
<reference evidence="2" key="2">
    <citation type="submission" date="2020-09" db="EMBL/GenBank/DDBJ databases">
        <authorList>
            <person name="Sun Q."/>
            <person name="Zhou Y."/>
        </authorList>
    </citation>
    <scope>NUCLEOTIDE SEQUENCE</scope>
    <source>
        <strain evidence="2">CGMCC 4.7306</strain>
    </source>
</reference>
<keyword evidence="3" id="KW-1185">Reference proteome</keyword>
<dbReference type="Gene3D" id="3.40.50.1820">
    <property type="entry name" value="alpha/beta hydrolase"/>
    <property type="match status" value="1"/>
</dbReference>
<dbReference type="InterPro" id="IPR050266">
    <property type="entry name" value="AB_hydrolase_sf"/>
</dbReference>
<dbReference type="SUPFAM" id="SSF53474">
    <property type="entry name" value="alpha/beta-Hydrolases"/>
    <property type="match status" value="1"/>
</dbReference>
<feature type="domain" description="AB hydrolase-1" evidence="1">
    <location>
        <begin position="28"/>
        <end position="154"/>
    </location>
</feature>
<dbReference type="Proteomes" id="UP000613840">
    <property type="component" value="Unassembled WGS sequence"/>
</dbReference>
<dbReference type="InterPro" id="IPR000073">
    <property type="entry name" value="AB_hydrolase_1"/>
</dbReference>
<evidence type="ECO:0000313" key="2">
    <source>
        <dbReference type="EMBL" id="GGL57936.1"/>
    </source>
</evidence>
<reference evidence="2" key="1">
    <citation type="journal article" date="2014" name="Int. J. Syst. Evol. Microbiol.">
        <title>Complete genome sequence of Corynebacterium casei LMG S-19264T (=DSM 44701T), isolated from a smear-ripened cheese.</title>
        <authorList>
            <consortium name="US DOE Joint Genome Institute (JGI-PGF)"/>
            <person name="Walter F."/>
            <person name="Albersmeier A."/>
            <person name="Kalinowski J."/>
            <person name="Ruckert C."/>
        </authorList>
    </citation>
    <scope>NUCLEOTIDE SEQUENCE</scope>
    <source>
        <strain evidence="2">CGMCC 4.7306</strain>
    </source>
</reference>
<dbReference type="PRINTS" id="PR00111">
    <property type="entry name" value="ABHYDROLASE"/>
</dbReference>
<evidence type="ECO:0000259" key="1">
    <source>
        <dbReference type="Pfam" id="PF00561"/>
    </source>
</evidence>
<accession>A0A917W1V1</accession>
<keyword evidence="2" id="KW-0378">Hydrolase</keyword>
<organism evidence="2 3">
    <name type="scientific">Microlunatus endophyticus</name>
    <dbReference type="NCBI Taxonomy" id="1716077"/>
    <lineage>
        <taxon>Bacteria</taxon>
        <taxon>Bacillati</taxon>
        <taxon>Actinomycetota</taxon>
        <taxon>Actinomycetes</taxon>
        <taxon>Propionibacteriales</taxon>
        <taxon>Propionibacteriaceae</taxon>
        <taxon>Microlunatus</taxon>
    </lineage>
</organism>